<dbReference type="EMBL" id="JJML01000054">
    <property type="protein sequence ID" value="KGF71718.1"/>
    <property type="molecule type" value="Genomic_DNA"/>
</dbReference>
<dbReference type="InterPro" id="IPR011059">
    <property type="entry name" value="Metal-dep_hydrolase_composite"/>
</dbReference>
<evidence type="ECO:0000259" key="2">
    <source>
        <dbReference type="Pfam" id="PF12890"/>
    </source>
</evidence>
<dbReference type="InterPro" id="IPR050138">
    <property type="entry name" value="DHOase/Allantoinase_Hydrolase"/>
</dbReference>
<gene>
    <name evidence="3" type="ORF">DO97_15965</name>
</gene>
<keyword evidence="3" id="KW-0378">Hydrolase</keyword>
<accession>A0A098TLJ4</accession>
<evidence type="ECO:0000256" key="1">
    <source>
        <dbReference type="ARBA" id="ARBA00022975"/>
    </source>
</evidence>
<dbReference type="PANTHER" id="PTHR43668">
    <property type="entry name" value="ALLANTOINASE"/>
    <property type="match status" value="1"/>
</dbReference>
<dbReference type="OrthoDB" id="9765462at2"/>
<dbReference type="Pfam" id="PF12890">
    <property type="entry name" value="DHOase"/>
    <property type="match status" value="1"/>
</dbReference>
<name>A0A098TLJ4_9CYAN</name>
<evidence type="ECO:0000313" key="3">
    <source>
        <dbReference type="EMBL" id="KGF71718.1"/>
    </source>
</evidence>
<dbReference type="EC" id="3.5.2.3" evidence="3"/>
<dbReference type="GO" id="GO:0004151">
    <property type="term" value="F:dihydroorotase activity"/>
    <property type="evidence" value="ECO:0007669"/>
    <property type="project" value="UniProtKB-EC"/>
</dbReference>
<protein>
    <submittedName>
        <fullName evidence="3">Dihydroorotase</fullName>
        <ecNumber evidence="3">3.5.2.3</ecNumber>
    </submittedName>
</protein>
<reference evidence="3 4" key="1">
    <citation type="journal article" date="2014" name="Mol. Ecol.">
        <title>Evolution of Synechococcus.</title>
        <authorList>
            <person name="Dvorak P."/>
            <person name="Casamatta D."/>
            <person name="Hasler P."/>
            <person name="Poulickova A."/>
            <person name="Ondrej V."/>
            <person name="Sanges R."/>
        </authorList>
    </citation>
    <scope>NUCLEOTIDE SEQUENCE [LARGE SCALE GENOMIC DNA]</scope>
    <source>
        <strain evidence="3 4">CAUP A 1101</strain>
    </source>
</reference>
<dbReference type="STRING" id="1497020.DO97_15965"/>
<dbReference type="CDD" id="cd01317">
    <property type="entry name" value="DHOase_IIa"/>
    <property type="match status" value="1"/>
</dbReference>
<dbReference type="GO" id="GO:0006221">
    <property type="term" value="P:pyrimidine nucleotide biosynthetic process"/>
    <property type="evidence" value="ECO:0007669"/>
    <property type="project" value="UniProtKB-KW"/>
</dbReference>
<dbReference type="GO" id="GO:0006145">
    <property type="term" value="P:purine nucleobase catabolic process"/>
    <property type="evidence" value="ECO:0007669"/>
    <property type="project" value="TreeGrafter"/>
</dbReference>
<keyword evidence="4" id="KW-1185">Reference proteome</keyword>
<feature type="domain" description="Dihydroorotase catalytic" evidence="2">
    <location>
        <begin position="54"/>
        <end position="242"/>
    </location>
</feature>
<proteinExistence type="predicted"/>
<evidence type="ECO:0000313" key="4">
    <source>
        <dbReference type="Proteomes" id="UP000030170"/>
    </source>
</evidence>
<dbReference type="RefSeq" id="WP_036535965.1">
    <property type="nucleotide sequence ID" value="NZ_JJML01000054.1"/>
</dbReference>
<dbReference type="NCBIfam" id="TIGR00857">
    <property type="entry name" value="pyrC_multi"/>
    <property type="match status" value="1"/>
</dbReference>
<dbReference type="InterPro" id="IPR024403">
    <property type="entry name" value="DHOase_cat"/>
</dbReference>
<comment type="caution">
    <text evidence="3">The sequence shown here is derived from an EMBL/GenBank/DDBJ whole genome shotgun (WGS) entry which is preliminary data.</text>
</comment>
<dbReference type="InterPro" id="IPR032466">
    <property type="entry name" value="Metal_Hydrolase"/>
</dbReference>
<dbReference type="Proteomes" id="UP000030170">
    <property type="component" value="Unassembled WGS sequence"/>
</dbReference>
<dbReference type="NCBIfam" id="NF005614">
    <property type="entry name" value="PRK07369.1"/>
    <property type="match status" value="1"/>
</dbReference>
<dbReference type="GO" id="GO:0004038">
    <property type="term" value="F:allantoinase activity"/>
    <property type="evidence" value="ECO:0007669"/>
    <property type="project" value="TreeGrafter"/>
</dbReference>
<dbReference type="SUPFAM" id="SSF51338">
    <property type="entry name" value="Composite domain of metallo-dependent hydrolases"/>
    <property type="match status" value="1"/>
</dbReference>
<dbReference type="InterPro" id="IPR004722">
    <property type="entry name" value="DHOase"/>
</dbReference>
<dbReference type="PANTHER" id="PTHR43668:SF2">
    <property type="entry name" value="ALLANTOINASE"/>
    <property type="match status" value="1"/>
</dbReference>
<dbReference type="Gene3D" id="3.20.20.140">
    <property type="entry name" value="Metal-dependent hydrolases"/>
    <property type="match status" value="1"/>
</dbReference>
<keyword evidence="1" id="KW-0665">Pyrimidine biosynthesis</keyword>
<dbReference type="GO" id="GO:0046872">
    <property type="term" value="F:metal ion binding"/>
    <property type="evidence" value="ECO:0007669"/>
    <property type="project" value="InterPro"/>
</dbReference>
<dbReference type="AlphaFoldDB" id="A0A098TLJ4"/>
<dbReference type="SUPFAM" id="SSF51556">
    <property type="entry name" value="Metallo-dependent hydrolases"/>
    <property type="match status" value="1"/>
</dbReference>
<organism evidence="3 4">
    <name type="scientific">Neosynechococcus sphagnicola sy1</name>
    <dbReference type="NCBI Taxonomy" id="1497020"/>
    <lineage>
        <taxon>Bacteria</taxon>
        <taxon>Bacillati</taxon>
        <taxon>Cyanobacteriota</taxon>
        <taxon>Cyanophyceae</taxon>
        <taxon>Neosynechococcales</taxon>
        <taxon>Neosynechococcaceae</taxon>
        <taxon>Neosynechococcus</taxon>
    </lineage>
</organism>
<dbReference type="GO" id="GO:0005737">
    <property type="term" value="C:cytoplasm"/>
    <property type="evidence" value="ECO:0007669"/>
    <property type="project" value="TreeGrafter"/>
</dbReference>
<dbReference type="Gene3D" id="2.30.40.10">
    <property type="entry name" value="Urease, subunit C, domain 1"/>
    <property type="match status" value="1"/>
</dbReference>
<sequence length="426" mass="45606">MTSELLRQVRVLDPVSATDRVADVLMVEGIIQAIADPVVDWPADAQIRDCQGWVLGPGLVDLYSHSGEPGFEARETLMSLAQAAIAGGWTRVTLLPDTQPALDHPSQVEGLQAHCRQLGMGNLPLQVQVWGALTLETQGTQMAEFADLATAGVVGFTDGKALNHSGIVRRSLEYLQPLAKPVALWPCDLNLTGNGVMREGLTSLQLGLPGNPVIAETAALAALLELIAATGTPVHLMRISTARSVELIQEAKARGLPITASTTWMHVLLNSDHLQTYDPCLRLDPPLGNPGDQTALREGLQQGILDAIAVDHAPYTYEEKTVAFAEAPPGAMGLELALPLLWQGLVTPGLWSALELWSCLSTRPALCLQQSPALLVPGQPAELTLFNPDLTWVVDSQTLKSRASNTPWLGQTLVGQVVQTWRSIGS</sequence>